<dbReference type="AlphaFoldDB" id="A0A8J5XJI9"/>
<dbReference type="InterPro" id="IPR000089">
    <property type="entry name" value="Biotin_lipoyl"/>
</dbReference>
<comment type="similarity">
    <text evidence="4">Belongs to the 2-oxoacid dehydrogenase family.</text>
</comment>
<keyword evidence="6" id="KW-0816">Tricarboxylic acid cycle</keyword>
<keyword evidence="7" id="KW-0808">Transferase</keyword>
<dbReference type="GO" id="GO:0005739">
    <property type="term" value="C:mitochondrion"/>
    <property type="evidence" value="ECO:0007669"/>
    <property type="project" value="UniProtKB-SubCell"/>
</dbReference>
<dbReference type="GO" id="GO:0006099">
    <property type="term" value="P:tricarboxylic acid cycle"/>
    <property type="evidence" value="ECO:0007669"/>
    <property type="project" value="UniProtKB-KW"/>
</dbReference>
<accession>A0A8J5XJI9</accession>
<dbReference type="EC" id="2.3.1.61" evidence="5"/>
<keyword evidence="8" id="KW-0450">Lipoyl</keyword>
<evidence type="ECO:0000313" key="15">
    <source>
        <dbReference type="EMBL" id="KAG8465691.1"/>
    </source>
</evidence>
<evidence type="ECO:0000313" key="16">
    <source>
        <dbReference type="Proteomes" id="UP000751190"/>
    </source>
</evidence>
<dbReference type="EMBL" id="JAGTXO010000010">
    <property type="protein sequence ID" value="KAG8465691.1"/>
    <property type="molecule type" value="Genomic_DNA"/>
</dbReference>
<name>A0A8J5XJI9_DIALT</name>
<dbReference type="InterPro" id="IPR011053">
    <property type="entry name" value="Single_hybrid_motif"/>
</dbReference>
<keyword evidence="16" id="KW-1185">Reference proteome</keyword>
<comment type="caution">
    <text evidence="15">The sequence shown here is derived from an EMBL/GenBank/DDBJ whole genome shotgun (WGS) entry which is preliminary data.</text>
</comment>
<evidence type="ECO:0000256" key="13">
    <source>
        <dbReference type="SAM" id="MobiDB-lite"/>
    </source>
</evidence>
<gene>
    <name evidence="15" type="ORF">KFE25_002998</name>
</gene>
<evidence type="ECO:0000256" key="10">
    <source>
        <dbReference type="ARBA" id="ARBA00023128"/>
    </source>
</evidence>
<evidence type="ECO:0000256" key="9">
    <source>
        <dbReference type="ARBA" id="ARBA00022946"/>
    </source>
</evidence>
<evidence type="ECO:0000256" key="4">
    <source>
        <dbReference type="ARBA" id="ARBA00007317"/>
    </source>
</evidence>
<dbReference type="GO" id="GO:0004149">
    <property type="term" value="F:dihydrolipoyllysine-residue succinyltransferase activity"/>
    <property type="evidence" value="ECO:0007669"/>
    <property type="project" value="UniProtKB-EC"/>
</dbReference>
<dbReference type="OMA" id="NMPQTAV"/>
<dbReference type="Gene3D" id="2.40.50.100">
    <property type="match status" value="1"/>
</dbReference>
<dbReference type="CDD" id="cd06849">
    <property type="entry name" value="lipoyl_domain"/>
    <property type="match status" value="1"/>
</dbReference>
<comment type="subcellular location">
    <subcellularLocation>
        <location evidence="2">Mitochondrion</location>
    </subcellularLocation>
</comment>
<dbReference type="Pfam" id="PF00198">
    <property type="entry name" value="2-oxoacid_dh"/>
    <property type="match status" value="1"/>
</dbReference>
<dbReference type="PANTHER" id="PTHR43416:SF5">
    <property type="entry name" value="DIHYDROLIPOYLLYSINE-RESIDUE SUCCINYLTRANSFERASE COMPONENT OF 2-OXOGLUTARATE DEHYDROGENASE COMPLEX, MITOCHONDRIAL"/>
    <property type="match status" value="1"/>
</dbReference>
<evidence type="ECO:0000256" key="7">
    <source>
        <dbReference type="ARBA" id="ARBA00022679"/>
    </source>
</evidence>
<evidence type="ECO:0000256" key="11">
    <source>
        <dbReference type="ARBA" id="ARBA00023315"/>
    </source>
</evidence>
<feature type="domain" description="Lipoyl-binding" evidence="14">
    <location>
        <begin position="38"/>
        <end position="113"/>
    </location>
</feature>
<evidence type="ECO:0000259" key="14">
    <source>
        <dbReference type="PROSITE" id="PS50968"/>
    </source>
</evidence>
<keyword evidence="11" id="KW-0012">Acyltransferase</keyword>
<proteinExistence type="inferred from homology"/>
<evidence type="ECO:0000256" key="6">
    <source>
        <dbReference type="ARBA" id="ARBA00022532"/>
    </source>
</evidence>
<comment type="cofactor">
    <cofactor evidence="1">
        <name>(R)-lipoate</name>
        <dbReference type="ChEBI" id="CHEBI:83088"/>
    </cofactor>
</comment>
<dbReference type="NCBIfam" id="TIGR01347">
    <property type="entry name" value="sucB"/>
    <property type="match status" value="1"/>
</dbReference>
<dbReference type="GO" id="GO:0033512">
    <property type="term" value="P:L-lysine catabolic process to acetyl-CoA via saccharopine"/>
    <property type="evidence" value="ECO:0007669"/>
    <property type="project" value="UniProtKB-UniPathway"/>
</dbReference>
<feature type="region of interest" description="Disordered" evidence="13">
    <location>
        <begin position="117"/>
        <end position="199"/>
    </location>
</feature>
<feature type="compositionally biased region" description="Pro residues" evidence="13">
    <location>
        <begin position="148"/>
        <end position="172"/>
    </location>
</feature>
<evidence type="ECO:0000256" key="12">
    <source>
        <dbReference type="ARBA" id="ARBA00032406"/>
    </source>
</evidence>
<protein>
    <recommendedName>
        <fullName evidence="5">dihydrolipoyllysine-residue succinyltransferase</fullName>
        <ecNumber evidence="5">2.3.1.61</ecNumber>
    </recommendedName>
    <alternativeName>
        <fullName evidence="12">2-oxoglutarate dehydrogenase complex component E2</fullName>
    </alternativeName>
</protein>
<dbReference type="InterPro" id="IPR006255">
    <property type="entry name" value="SucB"/>
</dbReference>
<reference evidence="15" key="1">
    <citation type="submission" date="2021-05" db="EMBL/GenBank/DDBJ databases">
        <title>The genome of the haptophyte Pavlova lutheri (Diacronema luteri, Pavlovales) - a model for lipid biosynthesis in eukaryotic algae.</title>
        <authorList>
            <person name="Hulatt C.J."/>
            <person name="Posewitz M.C."/>
        </authorList>
    </citation>
    <scope>NUCLEOTIDE SEQUENCE</scope>
    <source>
        <strain evidence="15">NIVA-4/92</strain>
    </source>
</reference>
<evidence type="ECO:0000256" key="3">
    <source>
        <dbReference type="ARBA" id="ARBA00005145"/>
    </source>
</evidence>
<dbReference type="Proteomes" id="UP000751190">
    <property type="component" value="Unassembled WGS sequence"/>
</dbReference>
<evidence type="ECO:0000256" key="2">
    <source>
        <dbReference type="ARBA" id="ARBA00004173"/>
    </source>
</evidence>
<evidence type="ECO:0000256" key="8">
    <source>
        <dbReference type="ARBA" id="ARBA00022823"/>
    </source>
</evidence>
<dbReference type="InterPro" id="IPR001078">
    <property type="entry name" value="2-oxoacid_DH_actylTfrase"/>
</dbReference>
<dbReference type="InterPro" id="IPR023213">
    <property type="entry name" value="CAT-like_dom_sf"/>
</dbReference>
<evidence type="ECO:0000256" key="5">
    <source>
        <dbReference type="ARBA" id="ARBA00012945"/>
    </source>
</evidence>
<keyword evidence="10" id="KW-0496">Mitochondrion</keyword>
<dbReference type="GO" id="GO:0045252">
    <property type="term" value="C:oxoglutarate dehydrogenase complex"/>
    <property type="evidence" value="ECO:0007669"/>
    <property type="project" value="InterPro"/>
</dbReference>
<dbReference type="PANTHER" id="PTHR43416">
    <property type="entry name" value="DIHYDROLIPOYLLYSINE-RESIDUE SUCCINYLTRANSFERASE COMPONENT OF 2-OXOGLUTARATE DEHYDROGENASE COMPLEX, MITOCHONDRIAL-RELATED"/>
    <property type="match status" value="1"/>
</dbReference>
<dbReference type="UniPathway" id="UPA00868">
    <property type="reaction ID" value="UER00840"/>
</dbReference>
<dbReference type="SUPFAM" id="SSF51230">
    <property type="entry name" value="Single hybrid motif"/>
    <property type="match status" value="1"/>
</dbReference>
<sequence>MLAIRTALGRGAARAMQPPCVLRLVRPAVLASSRMFATKTVSVPAMGDSISEGTVVELQKAAGQYADAEEVVASVETDKVTIDVRTTEAGLLTKWHAEVGQTVTVGEPLYTLDTSAAKQDGGEAPAPPPPKAAEPAEDKVATPAAAQPQPPPPPPTSAAPPPPKSAAPPAPKPAADKPAEPKPPAAHGAPAGERETRVPMSRMRQRIAERLKGAQETCALLTTFNEVDMSALMALRAKHKDAFEKKHGVKLGFMSAFVKASVMALQEQPAVNAVIDGTDIVYRDYVDISVAVSSPKGLVVPVLRGCEKMSFADVEKEIVRLGKLAQKGGLALEDMVGGTFTITNGGVFGSLLSTPIVNLPQSAVLGMHGILQRPVAVDGAVVIRPMMYIALTYDHRLIDGREAVAALKRIKELIEDPHRFLLDV</sequence>
<dbReference type="FunFam" id="3.30.559.10:FF:000006">
    <property type="entry name" value="Dihydrolipoyllysine-residue succinyltransferase component of 2-oxoglutarate dehydrogenase complex, mitochondrial"/>
    <property type="match status" value="1"/>
</dbReference>
<dbReference type="InterPro" id="IPR050537">
    <property type="entry name" value="2-oxoacid_dehydrogenase"/>
</dbReference>
<evidence type="ECO:0000256" key="1">
    <source>
        <dbReference type="ARBA" id="ARBA00001938"/>
    </source>
</evidence>
<dbReference type="Pfam" id="PF00364">
    <property type="entry name" value="Biotin_lipoyl"/>
    <property type="match status" value="1"/>
</dbReference>
<dbReference type="Gene3D" id="3.30.559.10">
    <property type="entry name" value="Chloramphenicol acetyltransferase-like domain"/>
    <property type="match status" value="1"/>
</dbReference>
<comment type="pathway">
    <text evidence="3">Amino-acid degradation; L-lysine degradation via saccharopine pathway; glutaryl-CoA from L-lysine: step 6/6.</text>
</comment>
<organism evidence="15 16">
    <name type="scientific">Diacronema lutheri</name>
    <name type="common">Unicellular marine alga</name>
    <name type="synonym">Monochrysis lutheri</name>
    <dbReference type="NCBI Taxonomy" id="2081491"/>
    <lineage>
        <taxon>Eukaryota</taxon>
        <taxon>Haptista</taxon>
        <taxon>Haptophyta</taxon>
        <taxon>Pavlovophyceae</taxon>
        <taxon>Pavlovales</taxon>
        <taxon>Pavlovaceae</taxon>
        <taxon>Diacronema</taxon>
    </lineage>
</organism>
<dbReference type="SUPFAM" id="SSF52777">
    <property type="entry name" value="CoA-dependent acyltransferases"/>
    <property type="match status" value="1"/>
</dbReference>
<dbReference type="PROSITE" id="PS50968">
    <property type="entry name" value="BIOTINYL_LIPOYL"/>
    <property type="match status" value="1"/>
</dbReference>
<dbReference type="OrthoDB" id="5391403at2759"/>
<keyword evidence="9" id="KW-0809">Transit peptide</keyword>